<evidence type="ECO:0000259" key="2">
    <source>
        <dbReference type="Pfam" id="PF13439"/>
    </source>
</evidence>
<dbReference type="InterPro" id="IPR028098">
    <property type="entry name" value="Glyco_trans_4-like_N"/>
</dbReference>
<feature type="domain" description="Glycosyl transferase family 1" evidence="1">
    <location>
        <begin position="199"/>
        <end position="326"/>
    </location>
</feature>
<dbReference type="PANTHER" id="PTHR12526">
    <property type="entry name" value="GLYCOSYLTRANSFERASE"/>
    <property type="match status" value="1"/>
</dbReference>
<dbReference type="PANTHER" id="PTHR12526:SF638">
    <property type="entry name" value="SPORE COAT PROTEIN SA"/>
    <property type="match status" value="1"/>
</dbReference>
<proteinExistence type="predicted"/>
<protein>
    <submittedName>
        <fullName evidence="3">Glycosyl transferase family 1</fullName>
    </submittedName>
</protein>
<dbReference type="KEGG" id="fki:FK004_04660"/>
<evidence type="ECO:0000313" key="4">
    <source>
        <dbReference type="Proteomes" id="UP000244677"/>
    </source>
</evidence>
<name>A0A2S1LLI5_9FLAO</name>
<accession>A0A2S1LLI5</accession>
<keyword evidence="4" id="KW-1185">Reference proteome</keyword>
<dbReference type="Pfam" id="PF00534">
    <property type="entry name" value="Glycos_transf_1"/>
    <property type="match status" value="1"/>
</dbReference>
<keyword evidence="3" id="KW-0808">Transferase</keyword>
<evidence type="ECO:0000259" key="1">
    <source>
        <dbReference type="Pfam" id="PF00534"/>
    </source>
</evidence>
<dbReference type="AlphaFoldDB" id="A0A2S1LLI5"/>
<feature type="domain" description="Glycosyltransferase subfamily 4-like N-terminal" evidence="2">
    <location>
        <begin position="36"/>
        <end position="182"/>
    </location>
</feature>
<dbReference type="EMBL" id="CP020919">
    <property type="protein sequence ID" value="AWG24568.1"/>
    <property type="molecule type" value="Genomic_DNA"/>
</dbReference>
<dbReference type="RefSeq" id="WP_108736205.1">
    <property type="nucleotide sequence ID" value="NZ_CP020919.1"/>
</dbReference>
<organism evidence="3 4">
    <name type="scientific">Flavobacterium kingsejongi</name>
    <dbReference type="NCBI Taxonomy" id="1678728"/>
    <lineage>
        <taxon>Bacteria</taxon>
        <taxon>Pseudomonadati</taxon>
        <taxon>Bacteroidota</taxon>
        <taxon>Flavobacteriia</taxon>
        <taxon>Flavobacteriales</taxon>
        <taxon>Flavobacteriaceae</taxon>
        <taxon>Flavobacterium</taxon>
    </lineage>
</organism>
<dbReference type="Pfam" id="PF13439">
    <property type="entry name" value="Glyco_transf_4"/>
    <property type="match status" value="1"/>
</dbReference>
<dbReference type="Proteomes" id="UP000244677">
    <property type="component" value="Chromosome"/>
</dbReference>
<reference evidence="3 4" key="1">
    <citation type="submission" date="2017-04" db="EMBL/GenBank/DDBJ databases">
        <title>Complete genome sequence of Flavobacterium kingsejong AJ004.</title>
        <authorList>
            <person name="Lee P.C."/>
        </authorList>
    </citation>
    <scope>NUCLEOTIDE SEQUENCE [LARGE SCALE GENOMIC DNA]</scope>
    <source>
        <strain evidence="3 4">AJ004</strain>
    </source>
</reference>
<sequence length="358" mass="40995">MRVVHVIEALGGGVYTYFKDLSFFFGENGPADDLETYIIYSGNRKEIDPSKITEDFSKNVKLIEVPMVREFSIFKDLKSILKLRKVLKEINPDAIHLHSSKAGVLGRAAHFLLFDKKKLFYTPHGYSFLRVDISPLHKKIYQAIEKYSQWIFGGTTIACGDTEYEIAKQLGKSVLVRNGISINELQHFYNPVLNPVLRIGIVGRITAQKDPELFNRIATLFPQFQFVWIGDGDLRSLLTAKNIIVTGWFLNQNDIMKELNTLDIYLQTSLWEGLPIAVLEGMALRKPVVATNVIGNKDIVIPNETGFLFDSPAELENYFEQLKELQKRILLGNNGFRRCQQVFDKDKNFRKLVSIYKH</sequence>
<evidence type="ECO:0000313" key="3">
    <source>
        <dbReference type="EMBL" id="AWG24568.1"/>
    </source>
</evidence>
<dbReference type="SUPFAM" id="SSF53756">
    <property type="entry name" value="UDP-Glycosyltransferase/glycogen phosphorylase"/>
    <property type="match status" value="1"/>
</dbReference>
<dbReference type="Gene3D" id="3.40.50.2000">
    <property type="entry name" value="Glycogen Phosphorylase B"/>
    <property type="match status" value="2"/>
</dbReference>
<dbReference type="OrthoDB" id="9806653at2"/>
<dbReference type="InterPro" id="IPR001296">
    <property type="entry name" value="Glyco_trans_1"/>
</dbReference>
<dbReference type="GO" id="GO:0016757">
    <property type="term" value="F:glycosyltransferase activity"/>
    <property type="evidence" value="ECO:0007669"/>
    <property type="project" value="InterPro"/>
</dbReference>
<gene>
    <name evidence="3" type="ORF">FK004_04660</name>
</gene>